<dbReference type="Pfam" id="PF19302">
    <property type="entry name" value="DUF5915"/>
    <property type="match status" value="1"/>
</dbReference>
<evidence type="ECO:0000256" key="4">
    <source>
        <dbReference type="ARBA" id="ARBA00022917"/>
    </source>
</evidence>
<keyword evidence="3 8" id="KW-0067">ATP-binding</keyword>
<dbReference type="Proteomes" id="UP000230869">
    <property type="component" value="Unassembled WGS sequence"/>
</dbReference>
<name>A0A2M6K9V0_9BACT</name>
<dbReference type="InterPro" id="IPR009008">
    <property type="entry name" value="Val/Leu/Ile-tRNA-synth_edit"/>
</dbReference>
<comment type="caution">
    <text evidence="11">The sequence shown here is derived from an EMBL/GenBank/DDBJ whole genome shotgun (WGS) entry which is preliminary data.</text>
</comment>
<dbReference type="SUPFAM" id="SSF50677">
    <property type="entry name" value="ValRS/IleRS/LeuRS editing domain"/>
    <property type="match status" value="1"/>
</dbReference>
<keyword evidence="8" id="KW-0862">Zinc</keyword>
<dbReference type="InterPro" id="IPR013155">
    <property type="entry name" value="M/V/L/I-tRNA-synth_anticd-bd"/>
</dbReference>
<evidence type="ECO:0000256" key="3">
    <source>
        <dbReference type="ARBA" id="ARBA00022840"/>
    </source>
</evidence>
<dbReference type="InterPro" id="IPR002300">
    <property type="entry name" value="aa-tRNA-synth_Ia"/>
</dbReference>
<evidence type="ECO:0000256" key="7">
    <source>
        <dbReference type="ARBA" id="ARBA00048359"/>
    </source>
</evidence>
<dbReference type="GO" id="GO:0005524">
    <property type="term" value="F:ATP binding"/>
    <property type="evidence" value="ECO:0007669"/>
    <property type="project" value="UniProtKB-UniRule"/>
</dbReference>
<dbReference type="InterPro" id="IPR014729">
    <property type="entry name" value="Rossmann-like_a/b/a_fold"/>
</dbReference>
<dbReference type="EMBL" id="PCWW01000013">
    <property type="protein sequence ID" value="PIR13876.1"/>
    <property type="molecule type" value="Genomic_DNA"/>
</dbReference>
<dbReference type="SUPFAM" id="SSF52374">
    <property type="entry name" value="Nucleotidylyl transferase"/>
    <property type="match status" value="1"/>
</dbReference>
<keyword evidence="4 8" id="KW-0648">Protein biosynthesis</keyword>
<dbReference type="PRINTS" id="PR00984">
    <property type="entry name" value="TRNASYNTHILE"/>
</dbReference>
<dbReference type="HAMAP" id="MF_02003">
    <property type="entry name" value="Ile_tRNA_synth_type2"/>
    <property type="match status" value="1"/>
</dbReference>
<feature type="domain" description="Methionyl/Valyl/Leucyl/Isoleucyl-tRNA synthetase anticodon-binding" evidence="10">
    <location>
        <begin position="701"/>
        <end position="853"/>
    </location>
</feature>
<accession>A0A2M6K9V0</accession>
<comment type="cofactor">
    <cofactor evidence="8">
        <name>Zn(2+)</name>
        <dbReference type="ChEBI" id="CHEBI:29105"/>
    </cofactor>
</comment>
<dbReference type="InterPro" id="IPR002301">
    <property type="entry name" value="Ile-tRNA-ligase"/>
</dbReference>
<dbReference type="Pfam" id="PF00133">
    <property type="entry name" value="tRNA-synt_1"/>
    <property type="match status" value="1"/>
</dbReference>
<evidence type="ECO:0000256" key="8">
    <source>
        <dbReference type="HAMAP-Rule" id="MF_02003"/>
    </source>
</evidence>
<feature type="binding site" evidence="8">
    <location>
        <position position="619"/>
    </location>
    <ligand>
        <name>ATP</name>
        <dbReference type="ChEBI" id="CHEBI:30616"/>
    </ligand>
</feature>
<keyword evidence="1 8" id="KW-0436">Ligase</keyword>
<dbReference type="InterPro" id="IPR033709">
    <property type="entry name" value="Anticodon_Ile_ABEc"/>
</dbReference>
<dbReference type="GO" id="GO:0004822">
    <property type="term" value="F:isoleucine-tRNA ligase activity"/>
    <property type="evidence" value="ECO:0007669"/>
    <property type="project" value="UniProtKB-UniRule"/>
</dbReference>
<comment type="catalytic activity">
    <reaction evidence="7 8">
        <text>tRNA(Ile) + L-isoleucine + ATP = L-isoleucyl-tRNA(Ile) + AMP + diphosphate</text>
        <dbReference type="Rhea" id="RHEA:11060"/>
        <dbReference type="Rhea" id="RHEA-COMP:9666"/>
        <dbReference type="Rhea" id="RHEA-COMP:9695"/>
        <dbReference type="ChEBI" id="CHEBI:30616"/>
        <dbReference type="ChEBI" id="CHEBI:33019"/>
        <dbReference type="ChEBI" id="CHEBI:58045"/>
        <dbReference type="ChEBI" id="CHEBI:78442"/>
        <dbReference type="ChEBI" id="CHEBI:78528"/>
        <dbReference type="ChEBI" id="CHEBI:456215"/>
        <dbReference type="EC" id="6.1.1.5"/>
    </reaction>
</comment>
<dbReference type="InterPro" id="IPR009080">
    <property type="entry name" value="tRNAsynth_Ia_anticodon-bd"/>
</dbReference>
<evidence type="ECO:0000259" key="9">
    <source>
        <dbReference type="Pfam" id="PF00133"/>
    </source>
</evidence>
<dbReference type="Pfam" id="PF08264">
    <property type="entry name" value="Anticodon_1"/>
    <property type="match status" value="1"/>
</dbReference>
<dbReference type="GO" id="GO:0008270">
    <property type="term" value="F:zinc ion binding"/>
    <property type="evidence" value="ECO:0007669"/>
    <property type="project" value="UniProtKB-UniRule"/>
</dbReference>
<dbReference type="Gene3D" id="3.40.50.620">
    <property type="entry name" value="HUPs"/>
    <property type="match status" value="2"/>
</dbReference>
<dbReference type="EC" id="6.1.1.5" evidence="8"/>
<dbReference type="InterPro" id="IPR023586">
    <property type="entry name" value="Ile-tRNA-ligase_type2"/>
</dbReference>
<evidence type="ECO:0000259" key="10">
    <source>
        <dbReference type="Pfam" id="PF08264"/>
    </source>
</evidence>
<evidence type="ECO:0000256" key="6">
    <source>
        <dbReference type="ARBA" id="ARBA00025217"/>
    </source>
</evidence>
<dbReference type="GO" id="GO:0005737">
    <property type="term" value="C:cytoplasm"/>
    <property type="evidence" value="ECO:0007669"/>
    <property type="project" value="UniProtKB-SubCell"/>
</dbReference>
<evidence type="ECO:0000256" key="2">
    <source>
        <dbReference type="ARBA" id="ARBA00022741"/>
    </source>
</evidence>
<sequence>MIKNNISENKNPYSKMEEEVLDFWEKSRTFEKSVKKKAPKGPSFAKASAGKDYVFYDGPPFITGLPHYATLLPSIAKDVVPRYWTMKGYRVERVWGWDCHGLPAENKVEEQLGLKNKKDIEKLGVGKFVDACRDYVTVGSEQWEWYINRIARWVDMKNAYKTMDLNFMESVIWSFKELYDKGLIYEGYRSSLHCPRCATPLSKFEITMDAGSYRDVEDESVVVKFKLKTPPQPSPSQGEGDTYILAWTTTPWTLPGNLALAVGEKLEYEIVEIEKNYYILAKDKIKEIIGERKHKIVKNLKGKDLVGLEYEPLVDLGSKEIKENKNVFKIYAGDFVSTEDGTGIVHIAPNFGEDDFGFGQKYKLPLVELMDENGIYTQAAGEWSGFYFKKANKKALEDLRNKIFSKFKFTHSYPFCYRCNTALIYKTQKAWYLQIEKIRQKMLKSNKEINWVPEYFKEGRFQYNLEMAPDWCLSRSRYWGSPMPVWKCQKCEEIKVAGSIKEIEKLSGQKVKDLHRPAIDEIELKCQCGGQMKRIPEVLDCWFESGAMPFAQFHYPFEKKKEFEKSKLPADFIIEYTGQLRGWFYYLHVLANALFGKKAFKNVIVSGVLVGTDGRKMSKSYGNYPDPKDTLDKYGGDALRMYFMNSSIMMGDDMNLAERDIQDSLRKNIIVLWNVFKFYELFAEDAKRRQITPSDTGNVLDKWILSRLNQLISEVTENMEKYNLPIASRPITGFIDDLSTWYLRRSRDRFKSDDQADKKAALETTGFVLLQLSKVMAPFMPFMAEQIWQKVMGYDFKDKDKSVHLESWPLAESRQQTADSRKILEDMAVARKIVELALSKRDEAGIKVRQPLNELGIMNQELGKEYEVLIKDELNVKNIRFKKGKGETEIKLDTKLTPELKQEGLKRELVRLINAMRKKQGLTIQDRIVICFSTKSQEIEKAFEKYGEDIKKDVLAEELRGLKGFKGQEGKEADVNGEKVILEIKKK</sequence>
<reference evidence="11 12" key="1">
    <citation type="submission" date="2017-09" db="EMBL/GenBank/DDBJ databases">
        <title>Depth-based differentiation of microbial function through sediment-hosted aquifers and enrichment of novel symbionts in the deep terrestrial subsurface.</title>
        <authorList>
            <person name="Probst A.J."/>
            <person name="Ladd B."/>
            <person name="Jarett J.K."/>
            <person name="Geller-Mcgrath D.E."/>
            <person name="Sieber C.M."/>
            <person name="Emerson J.B."/>
            <person name="Anantharaman K."/>
            <person name="Thomas B.C."/>
            <person name="Malmstrom R."/>
            <person name="Stieglmeier M."/>
            <person name="Klingl A."/>
            <person name="Woyke T."/>
            <person name="Ryan C.M."/>
            <person name="Banfield J.F."/>
        </authorList>
    </citation>
    <scope>NUCLEOTIDE SEQUENCE [LARGE SCALE GENOMIC DNA]</scope>
    <source>
        <strain evidence="11">CG11_big_fil_rev_8_21_14_0_20_39_10</strain>
    </source>
</reference>
<dbReference type="NCBIfam" id="TIGR00392">
    <property type="entry name" value="ileS"/>
    <property type="match status" value="1"/>
</dbReference>
<keyword evidence="8" id="KW-0479">Metal-binding</keyword>
<organism evidence="11 12">
    <name type="scientific">Candidatus Falkowbacteria bacterium CG11_big_fil_rev_8_21_14_0_20_39_10</name>
    <dbReference type="NCBI Taxonomy" id="1974570"/>
    <lineage>
        <taxon>Bacteria</taxon>
        <taxon>Candidatus Falkowiibacteriota</taxon>
    </lineage>
</organism>
<dbReference type="AlphaFoldDB" id="A0A2M6K9V0"/>
<dbReference type="Gene3D" id="1.10.730.10">
    <property type="entry name" value="Isoleucyl-tRNA Synthetase, Domain 1"/>
    <property type="match status" value="1"/>
</dbReference>
<dbReference type="GO" id="GO:0006428">
    <property type="term" value="P:isoleucyl-tRNA aminoacylation"/>
    <property type="evidence" value="ECO:0007669"/>
    <property type="project" value="UniProtKB-UniRule"/>
</dbReference>
<dbReference type="SUPFAM" id="SSF47323">
    <property type="entry name" value="Anticodon-binding domain of a subclass of class I aminoacyl-tRNA synthetases"/>
    <property type="match status" value="1"/>
</dbReference>
<dbReference type="CDD" id="cd07961">
    <property type="entry name" value="Anticodon_Ia_Ile_ABEc"/>
    <property type="match status" value="1"/>
</dbReference>
<feature type="short sequence motif" description="'HIGH' region" evidence="8">
    <location>
        <begin position="60"/>
        <end position="70"/>
    </location>
</feature>
<feature type="short sequence motif" description="'KMSKS' region" evidence="8">
    <location>
        <begin position="616"/>
        <end position="620"/>
    </location>
</feature>
<evidence type="ECO:0000313" key="12">
    <source>
        <dbReference type="Proteomes" id="UP000230869"/>
    </source>
</evidence>
<comment type="function">
    <text evidence="6 8">Catalyzes the attachment of isoleucine to tRNA(Ile). As IleRS can inadvertently accommodate and process structurally similar amino acids such as valine, to avoid such errors it has two additional distinct tRNA(Ile)-dependent editing activities. One activity is designated as 'pretransfer' editing and involves the hydrolysis of activated Val-AMP. The other activity is designated 'posttransfer' editing and involves deacylation of mischarged Val-tRNA(Ile).</text>
</comment>
<comment type="domain">
    <text evidence="8">IleRS has two distinct active sites: one for aminoacylation and one for editing. The misactivated valine is translocated from the active site to the editing site, which sterically excludes the correctly activated isoleucine. The single editing site contains two valyl binding pockets, one specific for each substrate (Val-AMP or Val-tRNA(Ile)).</text>
</comment>
<dbReference type="PANTHER" id="PTHR42780">
    <property type="entry name" value="SOLEUCYL-TRNA SYNTHETASE"/>
    <property type="match status" value="1"/>
</dbReference>
<comment type="subcellular location">
    <subcellularLocation>
        <location evidence="8">Cytoplasm</location>
    </subcellularLocation>
</comment>
<comment type="similarity">
    <text evidence="8">Belongs to the class-I aminoacyl-tRNA synthetase family. IleS type 2 subfamily.</text>
</comment>
<protein>
    <recommendedName>
        <fullName evidence="8">Isoleucine--tRNA ligase</fullName>
        <ecNumber evidence="8">6.1.1.5</ecNumber>
    </recommendedName>
    <alternativeName>
        <fullName evidence="8">Isoleucyl-tRNA synthetase</fullName>
        <shortName evidence="8">IleRS</shortName>
    </alternativeName>
</protein>
<evidence type="ECO:0000256" key="5">
    <source>
        <dbReference type="ARBA" id="ARBA00023146"/>
    </source>
</evidence>
<evidence type="ECO:0000256" key="1">
    <source>
        <dbReference type="ARBA" id="ARBA00022598"/>
    </source>
</evidence>
<comment type="subunit">
    <text evidence="8">Monomer.</text>
</comment>
<proteinExistence type="inferred from homology"/>
<dbReference type="PANTHER" id="PTHR42780:SF1">
    <property type="entry name" value="ISOLEUCINE--TRNA LIGASE, CYTOPLASMIC"/>
    <property type="match status" value="1"/>
</dbReference>
<keyword evidence="5 8" id="KW-0030">Aminoacyl-tRNA synthetase</keyword>
<evidence type="ECO:0000313" key="11">
    <source>
        <dbReference type="EMBL" id="PIR13876.1"/>
    </source>
</evidence>
<keyword evidence="8" id="KW-0963">Cytoplasm</keyword>
<keyword evidence="2 8" id="KW-0547">Nucleotide-binding</keyword>
<gene>
    <name evidence="8" type="primary">ileS</name>
    <name evidence="11" type="ORF">COV49_00760</name>
</gene>
<dbReference type="GO" id="GO:0000049">
    <property type="term" value="F:tRNA binding"/>
    <property type="evidence" value="ECO:0007669"/>
    <property type="project" value="InterPro"/>
</dbReference>
<dbReference type="GO" id="GO:0002161">
    <property type="term" value="F:aminoacyl-tRNA deacylase activity"/>
    <property type="evidence" value="ECO:0007669"/>
    <property type="project" value="InterPro"/>
</dbReference>
<feature type="domain" description="Aminoacyl-tRNA synthetase class Ia" evidence="9">
    <location>
        <begin position="20"/>
        <end position="649"/>
    </location>
</feature>